<evidence type="ECO:0000256" key="1">
    <source>
        <dbReference type="SAM" id="Phobius"/>
    </source>
</evidence>
<protein>
    <submittedName>
        <fullName evidence="2">Uncharacterized protein</fullName>
    </submittedName>
</protein>
<dbReference type="AlphaFoldDB" id="A0A1A9VSY5"/>
<reference evidence="2" key="1">
    <citation type="submission" date="2020-05" db="UniProtKB">
        <authorList>
            <consortium name="EnsemblMetazoa"/>
        </authorList>
    </citation>
    <scope>IDENTIFICATION</scope>
    <source>
        <strain evidence="2">TTRI</strain>
    </source>
</reference>
<sequence>MFKKHRQYTAKHCLKREYLEKLISFSLAKALKQISFSAFNLIIRTRKRQTTNDKRQTTNDKRQTIDDIYASVFVLLCFGNFIHDLVERMFSYFAMKLQTLADSLLNSIAIAH</sequence>
<accession>A0A1A9VSY5</accession>
<name>A0A1A9VSY5_GLOAU</name>
<evidence type="ECO:0000313" key="3">
    <source>
        <dbReference type="Proteomes" id="UP000078200"/>
    </source>
</evidence>
<evidence type="ECO:0000313" key="2">
    <source>
        <dbReference type="EnsemblMetazoa" id="GAUT046445-PA"/>
    </source>
</evidence>
<keyword evidence="3" id="KW-1185">Reference proteome</keyword>
<keyword evidence="1" id="KW-0472">Membrane</keyword>
<organism evidence="2 3">
    <name type="scientific">Glossina austeni</name>
    <name type="common">Savannah tsetse fly</name>
    <dbReference type="NCBI Taxonomy" id="7395"/>
    <lineage>
        <taxon>Eukaryota</taxon>
        <taxon>Metazoa</taxon>
        <taxon>Ecdysozoa</taxon>
        <taxon>Arthropoda</taxon>
        <taxon>Hexapoda</taxon>
        <taxon>Insecta</taxon>
        <taxon>Pterygota</taxon>
        <taxon>Neoptera</taxon>
        <taxon>Endopterygota</taxon>
        <taxon>Diptera</taxon>
        <taxon>Brachycera</taxon>
        <taxon>Muscomorpha</taxon>
        <taxon>Hippoboscoidea</taxon>
        <taxon>Glossinidae</taxon>
        <taxon>Glossina</taxon>
    </lineage>
</organism>
<dbReference type="EnsemblMetazoa" id="GAUT046445-RA">
    <property type="protein sequence ID" value="GAUT046445-PA"/>
    <property type="gene ID" value="GAUT046445"/>
</dbReference>
<keyword evidence="1" id="KW-1133">Transmembrane helix</keyword>
<dbReference type="VEuPathDB" id="VectorBase:GAUT046445"/>
<dbReference type="Proteomes" id="UP000078200">
    <property type="component" value="Unassembled WGS sequence"/>
</dbReference>
<feature type="transmembrane region" description="Helical" evidence="1">
    <location>
        <begin position="68"/>
        <end position="86"/>
    </location>
</feature>
<proteinExistence type="predicted"/>
<keyword evidence="1" id="KW-0812">Transmembrane</keyword>